<proteinExistence type="inferred from homology"/>
<dbReference type="InterPro" id="IPR036249">
    <property type="entry name" value="Thioredoxin-like_sf"/>
</dbReference>
<dbReference type="PIRSF" id="PIRSF000303">
    <property type="entry name" value="Glutathion_perox"/>
    <property type="match status" value="1"/>
</dbReference>
<evidence type="ECO:0000256" key="4">
    <source>
        <dbReference type="RuleBase" id="RU000499"/>
    </source>
</evidence>
<dbReference type="PhylomeDB" id="A0A0G4FSB2"/>
<keyword evidence="2 4" id="KW-0575">Peroxidase</keyword>
<dbReference type="CDD" id="cd00340">
    <property type="entry name" value="GSH_Peroxidase"/>
    <property type="match status" value="1"/>
</dbReference>
<keyword evidence="6" id="KW-1185">Reference proteome</keyword>
<name>A0A0G4FSB2_VITBC</name>
<accession>A0A0G4FSB2</accession>
<organism evidence="5 6">
    <name type="scientific">Vitrella brassicaformis (strain CCMP3155)</name>
    <dbReference type="NCBI Taxonomy" id="1169540"/>
    <lineage>
        <taxon>Eukaryota</taxon>
        <taxon>Sar</taxon>
        <taxon>Alveolata</taxon>
        <taxon>Colpodellida</taxon>
        <taxon>Vitrellaceae</taxon>
        <taxon>Vitrella</taxon>
    </lineage>
</organism>
<dbReference type="Proteomes" id="UP000041254">
    <property type="component" value="Unassembled WGS sequence"/>
</dbReference>
<keyword evidence="3 4" id="KW-0560">Oxidoreductase</keyword>
<dbReference type="AlphaFoldDB" id="A0A0G4FSB2"/>
<dbReference type="VEuPathDB" id="CryptoDB:Vbra_21598"/>
<evidence type="ECO:0000256" key="1">
    <source>
        <dbReference type="ARBA" id="ARBA00006926"/>
    </source>
</evidence>
<dbReference type="OMA" id="KYGNVVI"/>
<dbReference type="SUPFAM" id="SSF52833">
    <property type="entry name" value="Thioredoxin-like"/>
    <property type="match status" value="1"/>
</dbReference>
<dbReference type="InParanoid" id="A0A0G4FSB2"/>
<dbReference type="STRING" id="1169540.A0A0G4FSB2"/>
<dbReference type="Gene3D" id="3.40.30.10">
    <property type="entry name" value="Glutaredoxin"/>
    <property type="match status" value="1"/>
</dbReference>
<dbReference type="GO" id="GO:0004601">
    <property type="term" value="F:peroxidase activity"/>
    <property type="evidence" value="ECO:0007669"/>
    <property type="project" value="UniProtKB-KW"/>
</dbReference>
<dbReference type="Pfam" id="PF00255">
    <property type="entry name" value="GSHPx"/>
    <property type="match status" value="1"/>
</dbReference>
<evidence type="ECO:0000313" key="6">
    <source>
        <dbReference type="Proteomes" id="UP000041254"/>
    </source>
</evidence>
<comment type="similarity">
    <text evidence="1 4">Belongs to the glutathione peroxidase family.</text>
</comment>
<dbReference type="GO" id="GO:0006979">
    <property type="term" value="P:response to oxidative stress"/>
    <property type="evidence" value="ECO:0007669"/>
    <property type="project" value="InterPro"/>
</dbReference>
<protein>
    <recommendedName>
        <fullName evidence="4">Glutathione peroxidase</fullName>
    </recommendedName>
</protein>
<dbReference type="PANTHER" id="PTHR11592:SF78">
    <property type="entry name" value="GLUTATHIONE PEROXIDASE"/>
    <property type="match status" value="1"/>
</dbReference>
<reference evidence="5 6" key="1">
    <citation type="submission" date="2014-11" db="EMBL/GenBank/DDBJ databases">
        <authorList>
            <person name="Zhu J."/>
            <person name="Qi W."/>
            <person name="Song R."/>
        </authorList>
    </citation>
    <scope>NUCLEOTIDE SEQUENCE [LARGE SCALE GENOMIC DNA]</scope>
</reference>
<dbReference type="OrthoDB" id="446890at2759"/>
<dbReference type="PROSITE" id="PS51355">
    <property type="entry name" value="GLUTATHIONE_PEROXID_3"/>
    <property type="match status" value="1"/>
</dbReference>
<sequence>MHVCLPLLVSASVFGSIGRKMGQVLEVMARSRPVNSSSKSLHELSAKTLDGATVNFKDYAGKVLLVTNAHYTQFTEIWQQYQDRFKGGEGKEEGGFEIFAFPCAQFANQEFPDAADIKKFVAAYNIPEKYNVRMMEKIDVNGPNMHPVFSFLKYHSSLYDDQSKTAKDISWNFGKFLVDQEGHVVKYYGPQVMPKSFIPDIDQVIARALRGFVRPPPQ</sequence>
<dbReference type="InterPro" id="IPR000889">
    <property type="entry name" value="Glutathione_peroxidase"/>
</dbReference>
<dbReference type="PANTHER" id="PTHR11592">
    <property type="entry name" value="GLUTATHIONE PEROXIDASE"/>
    <property type="match status" value="1"/>
</dbReference>
<evidence type="ECO:0000256" key="2">
    <source>
        <dbReference type="ARBA" id="ARBA00022559"/>
    </source>
</evidence>
<dbReference type="FunCoup" id="A0A0G4FSB2">
    <property type="interactions" value="180"/>
</dbReference>
<evidence type="ECO:0000313" key="5">
    <source>
        <dbReference type="EMBL" id="CEM17300.1"/>
    </source>
</evidence>
<evidence type="ECO:0000256" key="3">
    <source>
        <dbReference type="ARBA" id="ARBA00023002"/>
    </source>
</evidence>
<dbReference type="EMBL" id="CDMY01000488">
    <property type="protein sequence ID" value="CEM17300.1"/>
    <property type="molecule type" value="Genomic_DNA"/>
</dbReference>
<gene>
    <name evidence="5" type="ORF">Vbra_21598</name>
</gene>
<dbReference type="PRINTS" id="PR01011">
    <property type="entry name" value="GLUTPROXDASE"/>
</dbReference>